<feature type="region of interest" description="Disordered" evidence="7">
    <location>
        <begin position="1"/>
        <end position="21"/>
    </location>
</feature>
<dbReference type="Pfam" id="PF06965">
    <property type="entry name" value="Na_H_antiport_1"/>
    <property type="match status" value="1"/>
</dbReference>
<keyword evidence="4 6" id="KW-1133">Transmembrane helix</keyword>
<feature type="transmembrane region" description="Helical" evidence="6">
    <location>
        <begin position="358"/>
        <end position="378"/>
    </location>
</feature>
<keyword evidence="6" id="KW-0739">Sodium transport</keyword>
<feature type="transmembrane region" description="Helical" evidence="6">
    <location>
        <begin position="174"/>
        <end position="197"/>
    </location>
</feature>
<reference evidence="8 9" key="1">
    <citation type="journal article" date="2020" name="ISME J.">
        <title>Enrichment and physiological characterization of a novel comammox Nitrospira indicates ammonium inhibition of complete nitrification.</title>
        <authorList>
            <person name="Sakoula D."/>
            <person name="Koch H."/>
            <person name="Frank J."/>
            <person name="Jetten M.S.M."/>
            <person name="van Kessel M.A.H.J."/>
            <person name="Lucker S."/>
        </authorList>
    </citation>
    <scope>NUCLEOTIDE SEQUENCE [LARGE SCALE GENOMIC DNA]</scope>
    <source>
        <strain evidence="8">Comreactor17</strain>
    </source>
</reference>
<dbReference type="GO" id="GO:0015385">
    <property type="term" value="F:sodium:proton antiporter activity"/>
    <property type="evidence" value="ECO:0007669"/>
    <property type="project" value="UniProtKB-UniRule"/>
</dbReference>
<dbReference type="GO" id="GO:0006885">
    <property type="term" value="P:regulation of pH"/>
    <property type="evidence" value="ECO:0007669"/>
    <property type="project" value="UniProtKB-UniRule"/>
</dbReference>
<evidence type="ECO:0000313" key="8">
    <source>
        <dbReference type="EMBL" id="QPD04468.1"/>
    </source>
</evidence>
<gene>
    <name evidence="6" type="primary">nhaA</name>
    <name evidence="8" type="ORF">Nkreftii_002242</name>
</gene>
<feature type="transmembrane region" description="Helical" evidence="6">
    <location>
        <begin position="78"/>
        <end position="96"/>
    </location>
</feature>
<feature type="transmembrane region" description="Helical" evidence="6">
    <location>
        <begin position="429"/>
        <end position="446"/>
    </location>
</feature>
<name>A0A7S8FEP8_9BACT</name>
<dbReference type="InterPro" id="IPR023171">
    <property type="entry name" value="Na/H_antiporter_dom_sf"/>
</dbReference>
<protein>
    <recommendedName>
        <fullName evidence="6">Na(+)/H(+) antiporter NhaA</fullName>
    </recommendedName>
    <alternativeName>
        <fullName evidence="6">Sodium/proton antiporter NhaA</fullName>
    </alternativeName>
</protein>
<dbReference type="PANTHER" id="PTHR30341:SF0">
    <property type="entry name" value="NA(+)_H(+) ANTIPORTER NHAA"/>
    <property type="match status" value="1"/>
</dbReference>
<evidence type="ECO:0000256" key="4">
    <source>
        <dbReference type="ARBA" id="ARBA00022989"/>
    </source>
</evidence>
<keyword evidence="6" id="KW-0406">Ion transport</keyword>
<comment type="similarity">
    <text evidence="6">Belongs to the NhaA Na(+)/H(+) (TC 2.A.33) antiporter family.</text>
</comment>
<dbReference type="NCBIfam" id="TIGR00773">
    <property type="entry name" value="NhaA"/>
    <property type="match status" value="1"/>
</dbReference>
<dbReference type="HAMAP" id="MF_01844">
    <property type="entry name" value="NhaA"/>
    <property type="match status" value="1"/>
</dbReference>
<organism evidence="8 9">
    <name type="scientific">Candidatus Nitrospira kreftii</name>
    <dbReference type="NCBI Taxonomy" id="2652173"/>
    <lineage>
        <taxon>Bacteria</taxon>
        <taxon>Pseudomonadati</taxon>
        <taxon>Nitrospirota</taxon>
        <taxon>Nitrospiria</taxon>
        <taxon>Nitrospirales</taxon>
        <taxon>Nitrospiraceae</taxon>
        <taxon>Nitrospira</taxon>
    </lineage>
</organism>
<evidence type="ECO:0000256" key="2">
    <source>
        <dbReference type="ARBA" id="ARBA00022475"/>
    </source>
</evidence>
<feature type="transmembrane region" description="Helical" evidence="6">
    <location>
        <begin position="398"/>
        <end position="417"/>
    </location>
</feature>
<comment type="function">
    <text evidence="6">Na(+)/H(+) antiporter that extrudes sodium in exchange for external protons.</text>
</comment>
<evidence type="ECO:0000313" key="9">
    <source>
        <dbReference type="Proteomes" id="UP000593737"/>
    </source>
</evidence>
<dbReference type="KEGG" id="nkf:Nkreftii_002242"/>
<feature type="transmembrane region" description="Helical" evidence="6">
    <location>
        <begin position="148"/>
        <end position="167"/>
    </location>
</feature>
<feature type="transmembrane region" description="Helical" evidence="6">
    <location>
        <begin position="117"/>
        <end position="136"/>
    </location>
</feature>
<keyword evidence="5 6" id="KW-0472">Membrane</keyword>
<keyword evidence="6" id="KW-0813">Transport</keyword>
<keyword evidence="6" id="KW-0050">Antiport</keyword>
<evidence type="ECO:0000256" key="1">
    <source>
        <dbReference type="ARBA" id="ARBA00004429"/>
    </source>
</evidence>
<evidence type="ECO:0000256" key="5">
    <source>
        <dbReference type="ARBA" id="ARBA00023136"/>
    </source>
</evidence>
<feature type="transmembrane region" description="Helical" evidence="6">
    <location>
        <begin position="326"/>
        <end position="346"/>
    </location>
</feature>
<comment type="subcellular location">
    <subcellularLocation>
        <location evidence="1">Cell inner membrane</location>
        <topology evidence="1">Multi-pass membrane protein</topology>
    </subcellularLocation>
    <subcellularLocation>
        <location evidence="6">Cell membrane</location>
        <topology evidence="6">Multi-pass membrane protein</topology>
    </subcellularLocation>
</comment>
<evidence type="ECO:0000256" key="7">
    <source>
        <dbReference type="SAM" id="MobiDB-lite"/>
    </source>
</evidence>
<proteinExistence type="inferred from homology"/>
<feature type="transmembrane region" description="Helical" evidence="6">
    <location>
        <begin position="32"/>
        <end position="51"/>
    </location>
</feature>
<accession>A0A7S8FEP8</accession>
<keyword evidence="2 6" id="KW-1003">Cell membrane</keyword>
<feature type="transmembrane region" description="Helical" evidence="6">
    <location>
        <begin position="228"/>
        <end position="260"/>
    </location>
</feature>
<feature type="transmembrane region" description="Helical" evidence="6">
    <location>
        <begin position="203"/>
        <end position="221"/>
    </location>
</feature>
<evidence type="ECO:0000256" key="6">
    <source>
        <dbReference type="HAMAP-Rule" id="MF_01844"/>
    </source>
</evidence>
<keyword evidence="6" id="KW-0915">Sodium</keyword>
<dbReference type="InterPro" id="IPR004670">
    <property type="entry name" value="NhaA"/>
</dbReference>
<dbReference type="PANTHER" id="PTHR30341">
    <property type="entry name" value="SODIUM ION/PROTON ANTIPORTER NHAA-RELATED"/>
    <property type="match status" value="1"/>
</dbReference>
<keyword evidence="3 6" id="KW-0812">Transmembrane</keyword>
<dbReference type="Gene3D" id="1.20.1530.10">
    <property type="entry name" value="Na+/H+ antiporter like domain"/>
    <property type="match status" value="1"/>
</dbReference>
<dbReference type="EMBL" id="CP047423">
    <property type="protein sequence ID" value="QPD04468.1"/>
    <property type="molecule type" value="Genomic_DNA"/>
</dbReference>
<sequence>MATSPAIEPRPAHDHSTEGGTGGKLVNAQGDVLGGALLVGATLLGLTWANSPWGQSYEMLWHIPLSISFGDLVLERSLLHWINDGLMAMFFFVAGLEIKREFLVGELSSFREASLPVLCAVGGMLIPALCYIATVTMMGGTERAADGWGIPMATDIAFALGLFAIVARGAPPGLRILLLSLAIVDDLGAVLVIAFFYTSDLSIMSLYVGGGFLVALTAANIAGFRHSLIYGVLGIGGLWVAFLISGVHPTVAGVLAAFAIPARPHLDRQEFVRRGARLLATFHKAGQVEDSPLANPTQADAARKLEHVSDLAQTPLQRLEHALRPWTMLVIMPLFALSNAGVPIELDTLKALSSAVPLSILAGLIIGKPFGIATAAWLAVRSGLSPLPKGVSFNHIHAIAWLGGIGFTMSLFIASLAFGSSEHLANAKVAVLLSSTCCAFLGSLLLRRASAASTT</sequence>
<evidence type="ECO:0000256" key="3">
    <source>
        <dbReference type="ARBA" id="ARBA00022692"/>
    </source>
</evidence>
<dbReference type="Proteomes" id="UP000593737">
    <property type="component" value="Chromosome"/>
</dbReference>
<dbReference type="GO" id="GO:0005886">
    <property type="term" value="C:plasma membrane"/>
    <property type="evidence" value="ECO:0007669"/>
    <property type="project" value="UniProtKB-SubCell"/>
</dbReference>
<dbReference type="AlphaFoldDB" id="A0A7S8FEP8"/>
<comment type="catalytic activity">
    <reaction evidence="6">
        <text>Na(+)(in) + 2 H(+)(out) = Na(+)(out) + 2 H(+)(in)</text>
        <dbReference type="Rhea" id="RHEA:29251"/>
        <dbReference type="ChEBI" id="CHEBI:15378"/>
        <dbReference type="ChEBI" id="CHEBI:29101"/>
    </reaction>
</comment>